<keyword evidence="3" id="KW-1185">Reference proteome</keyword>
<accession>A0ABW0CLA8</accession>
<dbReference type="Pfam" id="PF00109">
    <property type="entry name" value="ketoacyl-synt"/>
    <property type="match status" value="1"/>
</dbReference>
<dbReference type="Gene3D" id="3.40.47.10">
    <property type="match status" value="1"/>
</dbReference>
<dbReference type="InterPro" id="IPR014030">
    <property type="entry name" value="Ketoacyl_synth_N"/>
</dbReference>
<dbReference type="RefSeq" id="WP_380855177.1">
    <property type="nucleotide sequence ID" value="NZ_JBHSKM010000012.1"/>
</dbReference>
<dbReference type="SUPFAM" id="SSF53901">
    <property type="entry name" value="Thiolase-like"/>
    <property type="match status" value="1"/>
</dbReference>
<gene>
    <name evidence="2" type="ORF">ACFPQ9_21190</name>
</gene>
<feature type="domain" description="Beta-ketoacyl synthase-like N-terminal" evidence="1">
    <location>
        <begin position="51"/>
        <end position="174"/>
    </location>
</feature>
<evidence type="ECO:0000313" key="2">
    <source>
        <dbReference type="EMBL" id="MFC5216359.1"/>
    </source>
</evidence>
<sequence>MTATTTTAVDPVITGIGVVTPEVLDPAGERTGAWFDHRAQLGRGYKYLPQASQYLLAATGRALADTGADLADVPEHHRAVTIGTNNGMSRLYGEFDRTVIESDSTLLSPASVPYFSVNLVGSRVAMEHALKGYSLGVHSPAVAGLEALEHGSRALLAGRARWLLAGAAESPLDWSEPGSEGSEDGAVALVVEPAAVVAARGGRVHGRVRVRSFLLPPPVAAAADGAGTAARLLGAALDGLGLSGPLPPVRLVGADDAVTEAVAAGLGTAVARHPAGVGCLTPVLHVTEALREPGAGPQLVVGVSAQGNVSLTHVTPRPH</sequence>
<dbReference type="Proteomes" id="UP001596263">
    <property type="component" value="Unassembled WGS sequence"/>
</dbReference>
<evidence type="ECO:0000313" key="3">
    <source>
        <dbReference type="Proteomes" id="UP001596263"/>
    </source>
</evidence>
<proteinExistence type="predicted"/>
<name>A0ABW0CLA8_STRCD</name>
<evidence type="ECO:0000259" key="1">
    <source>
        <dbReference type="Pfam" id="PF00109"/>
    </source>
</evidence>
<dbReference type="EMBL" id="JBHSKM010000012">
    <property type="protein sequence ID" value="MFC5216359.1"/>
    <property type="molecule type" value="Genomic_DNA"/>
</dbReference>
<comment type="caution">
    <text evidence="2">The sequence shown here is derived from an EMBL/GenBank/DDBJ whole genome shotgun (WGS) entry which is preliminary data.</text>
</comment>
<reference evidence="3" key="1">
    <citation type="journal article" date="2019" name="Int. J. Syst. Evol. Microbiol.">
        <title>The Global Catalogue of Microorganisms (GCM) 10K type strain sequencing project: providing services to taxonomists for standard genome sequencing and annotation.</title>
        <authorList>
            <consortium name="The Broad Institute Genomics Platform"/>
            <consortium name="The Broad Institute Genome Sequencing Center for Infectious Disease"/>
            <person name="Wu L."/>
            <person name="Ma J."/>
        </authorList>
    </citation>
    <scope>NUCLEOTIDE SEQUENCE [LARGE SCALE GENOMIC DNA]</scope>
    <source>
        <strain evidence="3">KCTC 42586</strain>
    </source>
</reference>
<protein>
    <submittedName>
        <fullName evidence="2">Beta-ketoacyl synthase N-terminal-like domain-containing protein</fullName>
    </submittedName>
</protein>
<organism evidence="2 3">
    <name type="scientific">Streptomyces coerulescens</name>
    <dbReference type="NCBI Taxonomy" id="29304"/>
    <lineage>
        <taxon>Bacteria</taxon>
        <taxon>Bacillati</taxon>
        <taxon>Actinomycetota</taxon>
        <taxon>Actinomycetes</taxon>
        <taxon>Kitasatosporales</taxon>
        <taxon>Streptomycetaceae</taxon>
        <taxon>Streptomyces</taxon>
    </lineage>
</organism>
<dbReference type="InterPro" id="IPR016039">
    <property type="entry name" value="Thiolase-like"/>
</dbReference>